<reference evidence="1 2" key="1">
    <citation type="submission" date="2015-03" db="EMBL/GenBank/DDBJ databases">
        <authorList>
            <consortium name="Pathogen Informatics"/>
        </authorList>
    </citation>
    <scope>NUCLEOTIDE SEQUENCE [LARGE SCALE GENOMIC DNA]</scope>
    <source>
        <strain evidence="1 2">C09601061</strain>
    </source>
</reference>
<organism evidence="1 2">
    <name type="scientific">Mycobacterium tuberculosis</name>
    <dbReference type="NCBI Taxonomy" id="1773"/>
    <lineage>
        <taxon>Bacteria</taxon>
        <taxon>Bacillati</taxon>
        <taxon>Actinomycetota</taxon>
        <taxon>Actinomycetes</taxon>
        <taxon>Mycobacteriales</taxon>
        <taxon>Mycobacteriaceae</taxon>
        <taxon>Mycobacterium</taxon>
        <taxon>Mycobacterium tuberculosis complex</taxon>
    </lineage>
</organism>
<evidence type="ECO:0000313" key="2">
    <source>
        <dbReference type="Proteomes" id="UP000046680"/>
    </source>
</evidence>
<evidence type="ECO:0000313" key="1">
    <source>
        <dbReference type="EMBL" id="CFR94801.1"/>
    </source>
</evidence>
<dbReference type="AlphaFoldDB" id="A0A655EZJ3"/>
<sequence>MRIEDVVAQLGAALSHGFGQCFVELVECGGSIVLAFTQCHLSGSPIVADGDVGIDPVVGLPPAHQQLVGALQIGFVDGVAAGHVVVELALHGVDALIEGLLADLFVAAPDQRQCLVGPCLLGGDRQVGDGLE</sequence>
<accession>A0A655EZJ3</accession>
<dbReference type="Proteomes" id="UP000046680">
    <property type="component" value="Unassembled WGS sequence"/>
</dbReference>
<gene>
    <name evidence="1" type="ORF">ERS007657_03176</name>
</gene>
<dbReference type="EMBL" id="CGCX01001442">
    <property type="protein sequence ID" value="CFR94801.1"/>
    <property type="molecule type" value="Genomic_DNA"/>
</dbReference>
<proteinExistence type="predicted"/>
<name>A0A655EZJ3_MYCTX</name>
<protein>
    <submittedName>
        <fullName evidence="1">Uncharacterized protein</fullName>
    </submittedName>
</protein>